<feature type="region of interest" description="Disordered" evidence="1">
    <location>
        <begin position="1"/>
        <end position="94"/>
    </location>
</feature>
<evidence type="ECO:0000313" key="2">
    <source>
        <dbReference type="EMBL" id="OWZ03365.1"/>
    </source>
</evidence>
<feature type="compositionally biased region" description="Acidic residues" evidence="1">
    <location>
        <begin position="13"/>
        <end position="31"/>
    </location>
</feature>
<reference evidence="3" key="1">
    <citation type="submission" date="2017-03" db="EMBL/GenBank/DDBJ databases">
        <title>Phytopthora megakarya and P. palmivora, two closely related causual agents of cacao black pod achieved similar genome size and gene model numbers by different mechanisms.</title>
        <authorList>
            <person name="Ali S."/>
            <person name="Shao J."/>
            <person name="Larry D.J."/>
            <person name="Kronmiller B."/>
            <person name="Shen D."/>
            <person name="Strem M.D."/>
            <person name="Melnick R.L."/>
            <person name="Guiltinan M.J."/>
            <person name="Tyler B.M."/>
            <person name="Meinhardt L.W."/>
            <person name="Bailey B.A."/>
        </authorList>
    </citation>
    <scope>NUCLEOTIDE SEQUENCE [LARGE SCALE GENOMIC DNA]</scope>
    <source>
        <strain evidence="3">zdho120</strain>
    </source>
</reference>
<dbReference type="Proteomes" id="UP000198211">
    <property type="component" value="Unassembled WGS sequence"/>
</dbReference>
<evidence type="ECO:0000313" key="3">
    <source>
        <dbReference type="Proteomes" id="UP000198211"/>
    </source>
</evidence>
<gene>
    <name evidence="2" type="ORF">PHMEG_00024920</name>
</gene>
<comment type="caution">
    <text evidence="2">The sequence shown here is derived from an EMBL/GenBank/DDBJ whole genome shotgun (WGS) entry which is preliminary data.</text>
</comment>
<accession>A0A225VDB4</accession>
<protein>
    <recommendedName>
        <fullName evidence="4">Eukaryotic/viral aspartic protease</fullName>
    </recommendedName>
</protein>
<name>A0A225VDB4_9STRA</name>
<organism evidence="2 3">
    <name type="scientific">Phytophthora megakarya</name>
    <dbReference type="NCBI Taxonomy" id="4795"/>
    <lineage>
        <taxon>Eukaryota</taxon>
        <taxon>Sar</taxon>
        <taxon>Stramenopiles</taxon>
        <taxon>Oomycota</taxon>
        <taxon>Peronosporomycetes</taxon>
        <taxon>Peronosporales</taxon>
        <taxon>Peronosporaceae</taxon>
        <taxon>Phytophthora</taxon>
    </lineage>
</organism>
<feature type="compositionally biased region" description="Basic and acidic residues" evidence="1">
    <location>
        <begin position="54"/>
        <end position="65"/>
    </location>
</feature>
<evidence type="ECO:0008006" key="4">
    <source>
        <dbReference type="Google" id="ProtNLM"/>
    </source>
</evidence>
<sequence length="94" mass="10502">MVTTGRSVSFEDSVFDPDANGEDEYVHDDDLENKASVLEPDLPEEAKMFVTKSGGERSLARNRADEFDETDSPEPTEDEADDFTEHPKSSKNMT</sequence>
<feature type="compositionally biased region" description="Acidic residues" evidence="1">
    <location>
        <begin position="66"/>
        <end position="82"/>
    </location>
</feature>
<dbReference type="EMBL" id="NBNE01005567">
    <property type="protein sequence ID" value="OWZ03365.1"/>
    <property type="molecule type" value="Genomic_DNA"/>
</dbReference>
<keyword evidence="3" id="KW-1185">Reference proteome</keyword>
<proteinExistence type="predicted"/>
<evidence type="ECO:0000256" key="1">
    <source>
        <dbReference type="SAM" id="MobiDB-lite"/>
    </source>
</evidence>
<dbReference type="AlphaFoldDB" id="A0A225VDB4"/>